<organism evidence="3 4">
    <name type="scientific">Aphanomyces stellatus</name>
    <dbReference type="NCBI Taxonomy" id="120398"/>
    <lineage>
        <taxon>Eukaryota</taxon>
        <taxon>Sar</taxon>
        <taxon>Stramenopiles</taxon>
        <taxon>Oomycota</taxon>
        <taxon>Saprolegniomycetes</taxon>
        <taxon>Saprolegniales</taxon>
        <taxon>Verrucalvaceae</taxon>
        <taxon>Aphanomyces</taxon>
    </lineage>
</organism>
<dbReference type="AlphaFoldDB" id="A0A485KCB3"/>
<gene>
    <name evidence="3" type="primary">Aste57867_4153</name>
    <name evidence="2" type="ORF">As57867_004142</name>
    <name evidence="3" type="ORF">ASTE57867_4153</name>
</gene>
<dbReference type="Pfam" id="PF24906">
    <property type="entry name" value="Zf_WRKY19"/>
    <property type="match status" value="1"/>
</dbReference>
<sequence length="116" mass="12917">MELLCSAPNCSNVARKRGKCVRHGGGKQCKVEDCKTHARKDGYCCRHAKAEGTLVETFLHQDVDDVKLSDLDLTSLFEEIDLENVIAPQLASSDSDIDSRLLDEYLMDISLFVVEV</sequence>
<evidence type="ECO:0000313" key="2">
    <source>
        <dbReference type="EMBL" id="KAF0713926.1"/>
    </source>
</evidence>
<accession>A0A485KCB3</accession>
<feature type="domain" description="WRKY19-like zinc finger" evidence="1">
    <location>
        <begin position="5"/>
        <end position="25"/>
    </location>
</feature>
<dbReference type="EMBL" id="CAADRA010000898">
    <property type="protein sequence ID" value="VFT81280.1"/>
    <property type="molecule type" value="Genomic_DNA"/>
</dbReference>
<reference evidence="2" key="2">
    <citation type="submission" date="2019-06" db="EMBL/GenBank/DDBJ databases">
        <title>Genomics analysis of Aphanomyces spp. identifies a new class of oomycete effector associated with host adaptation.</title>
        <authorList>
            <person name="Gaulin E."/>
        </authorList>
    </citation>
    <scope>NUCLEOTIDE SEQUENCE</scope>
    <source>
        <strain evidence="2">CBS 578.67</strain>
    </source>
</reference>
<reference evidence="3 4" key="1">
    <citation type="submission" date="2019-03" db="EMBL/GenBank/DDBJ databases">
        <authorList>
            <person name="Gaulin E."/>
            <person name="Dumas B."/>
        </authorList>
    </citation>
    <scope>NUCLEOTIDE SEQUENCE [LARGE SCALE GENOMIC DNA]</scope>
    <source>
        <strain evidence="3">CBS 568.67</strain>
    </source>
</reference>
<dbReference type="EMBL" id="VJMH01000898">
    <property type="protein sequence ID" value="KAF0713926.1"/>
    <property type="molecule type" value="Genomic_DNA"/>
</dbReference>
<keyword evidence="4" id="KW-1185">Reference proteome</keyword>
<evidence type="ECO:0000313" key="4">
    <source>
        <dbReference type="Proteomes" id="UP000332933"/>
    </source>
</evidence>
<dbReference type="OrthoDB" id="129023at2759"/>
<evidence type="ECO:0000259" key="1">
    <source>
        <dbReference type="Pfam" id="PF24906"/>
    </source>
</evidence>
<protein>
    <submittedName>
        <fullName evidence="3">Aste57867_4153 protein</fullName>
    </submittedName>
</protein>
<dbReference type="InterPro" id="IPR056866">
    <property type="entry name" value="Znf_WRKY19"/>
</dbReference>
<dbReference type="Proteomes" id="UP000332933">
    <property type="component" value="Unassembled WGS sequence"/>
</dbReference>
<proteinExistence type="predicted"/>
<evidence type="ECO:0000313" key="3">
    <source>
        <dbReference type="EMBL" id="VFT81280.1"/>
    </source>
</evidence>
<name>A0A485KCB3_9STRA</name>